<proteinExistence type="predicted"/>
<dbReference type="GO" id="GO:0016616">
    <property type="term" value="F:oxidoreductase activity, acting on the CH-OH group of donors, NAD or NADP as acceptor"/>
    <property type="evidence" value="ECO:0007669"/>
    <property type="project" value="TreeGrafter"/>
</dbReference>
<accession>A0A382YYX5</accession>
<dbReference type="Gene3D" id="1.10.1040.10">
    <property type="entry name" value="N-(1-d-carboxylethyl)-l-norvaline Dehydrogenase, domain 2"/>
    <property type="match status" value="1"/>
</dbReference>
<feature type="domain" description="6-phosphogluconate dehydrogenase NADP-binding" evidence="3">
    <location>
        <begin position="4"/>
        <end position="158"/>
    </location>
</feature>
<keyword evidence="2" id="KW-0520">NAD</keyword>
<dbReference type="InterPro" id="IPR006115">
    <property type="entry name" value="6PGDH_NADP-bd"/>
</dbReference>
<dbReference type="AlphaFoldDB" id="A0A382YYX5"/>
<reference evidence="4" key="1">
    <citation type="submission" date="2018-05" db="EMBL/GenBank/DDBJ databases">
        <authorList>
            <person name="Lanie J.A."/>
            <person name="Ng W.-L."/>
            <person name="Kazmierczak K.M."/>
            <person name="Andrzejewski T.M."/>
            <person name="Davidsen T.M."/>
            <person name="Wayne K.J."/>
            <person name="Tettelin H."/>
            <person name="Glass J.I."/>
            <person name="Rusch D."/>
            <person name="Podicherti R."/>
            <person name="Tsui H.-C.T."/>
            <person name="Winkler M.E."/>
        </authorList>
    </citation>
    <scope>NUCLEOTIDE SEQUENCE</scope>
</reference>
<dbReference type="EMBL" id="UINC01179166">
    <property type="protein sequence ID" value="SVD87708.1"/>
    <property type="molecule type" value="Genomic_DNA"/>
</dbReference>
<dbReference type="PANTHER" id="PTHR22981:SF7">
    <property type="entry name" value="3-HYDROXYISOBUTYRATE DEHYDROGENASE, MITOCHONDRIAL"/>
    <property type="match status" value="1"/>
</dbReference>
<dbReference type="Gene3D" id="3.40.50.720">
    <property type="entry name" value="NAD(P)-binding Rossmann-like Domain"/>
    <property type="match status" value="1"/>
</dbReference>
<dbReference type="InterPro" id="IPR036291">
    <property type="entry name" value="NAD(P)-bd_dom_sf"/>
</dbReference>
<dbReference type="Pfam" id="PF03446">
    <property type="entry name" value="NAD_binding_2"/>
    <property type="match status" value="1"/>
</dbReference>
<organism evidence="4">
    <name type="scientific">marine metagenome</name>
    <dbReference type="NCBI Taxonomy" id="408172"/>
    <lineage>
        <taxon>unclassified sequences</taxon>
        <taxon>metagenomes</taxon>
        <taxon>ecological metagenomes</taxon>
    </lineage>
</organism>
<dbReference type="PANTHER" id="PTHR22981">
    <property type="entry name" value="3-HYDROXYISOBUTYRATE DEHYDROGENASE-RELATED"/>
    <property type="match status" value="1"/>
</dbReference>
<dbReference type="InterPro" id="IPR013328">
    <property type="entry name" value="6PGD_dom2"/>
</dbReference>
<dbReference type="SUPFAM" id="SSF48179">
    <property type="entry name" value="6-phosphogluconate dehydrogenase C-terminal domain-like"/>
    <property type="match status" value="1"/>
</dbReference>
<sequence>MDITVGIIGLGPMGGNIARILLSKSFSVAGFDVEAERMKPLGEVGMAMTQSTNEVADMADILITSLPNMTALEAAIAEIVKIQKTNQVIAETSTLALEDKLSIHQKLKAKSKIMLDCPISGTPSMLVGMTASIYASGDEEAYKKYLPVFEGFTATNYFVGKVGNGTKMKLLANYLVHVHTTAAAECMVMGQKA</sequence>
<evidence type="ECO:0000313" key="4">
    <source>
        <dbReference type="EMBL" id="SVD87708.1"/>
    </source>
</evidence>
<evidence type="ECO:0000256" key="1">
    <source>
        <dbReference type="ARBA" id="ARBA00023002"/>
    </source>
</evidence>
<keyword evidence="1" id="KW-0560">Oxidoreductase</keyword>
<name>A0A382YYX5_9ZZZZ</name>
<dbReference type="InterPro" id="IPR008927">
    <property type="entry name" value="6-PGluconate_DH-like_C_sf"/>
</dbReference>
<evidence type="ECO:0000259" key="3">
    <source>
        <dbReference type="Pfam" id="PF03446"/>
    </source>
</evidence>
<evidence type="ECO:0000256" key="2">
    <source>
        <dbReference type="ARBA" id="ARBA00023027"/>
    </source>
</evidence>
<protein>
    <recommendedName>
        <fullName evidence="3">6-phosphogluconate dehydrogenase NADP-binding domain-containing protein</fullName>
    </recommendedName>
</protein>
<gene>
    <name evidence="4" type="ORF">METZ01_LOCUS440562</name>
</gene>
<feature type="non-terminal residue" evidence="4">
    <location>
        <position position="193"/>
    </location>
</feature>
<dbReference type="GO" id="GO:0050661">
    <property type="term" value="F:NADP binding"/>
    <property type="evidence" value="ECO:0007669"/>
    <property type="project" value="InterPro"/>
</dbReference>
<dbReference type="SUPFAM" id="SSF51735">
    <property type="entry name" value="NAD(P)-binding Rossmann-fold domains"/>
    <property type="match status" value="1"/>
</dbReference>